<evidence type="ECO:0000313" key="3">
    <source>
        <dbReference type="Proteomes" id="UP000314294"/>
    </source>
</evidence>
<gene>
    <name evidence="2" type="ORF">EYF80_042950</name>
</gene>
<keyword evidence="3" id="KW-1185">Reference proteome</keyword>
<dbReference type="Proteomes" id="UP000314294">
    <property type="component" value="Unassembled WGS sequence"/>
</dbReference>
<feature type="compositionally biased region" description="Basic and acidic residues" evidence="1">
    <location>
        <begin position="32"/>
        <end position="41"/>
    </location>
</feature>
<comment type="caution">
    <text evidence="2">The sequence shown here is derived from an EMBL/GenBank/DDBJ whole genome shotgun (WGS) entry which is preliminary data.</text>
</comment>
<feature type="region of interest" description="Disordered" evidence="1">
    <location>
        <begin position="1"/>
        <end position="93"/>
    </location>
</feature>
<protein>
    <submittedName>
        <fullName evidence="2">Uncharacterized protein</fullName>
    </submittedName>
</protein>
<name>A0A4Z2G0R3_9TELE</name>
<dbReference type="EMBL" id="SRLO01000771">
    <property type="protein sequence ID" value="TNN46851.1"/>
    <property type="molecule type" value="Genomic_DNA"/>
</dbReference>
<evidence type="ECO:0000313" key="2">
    <source>
        <dbReference type="EMBL" id="TNN46851.1"/>
    </source>
</evidence>
<accession>A0A4Z2G0R3</accession>
<organism evidence="2 3">
    <name type="scientific">Liparis tanakae</name>
    <name type="common">Tanaka's snailfish</name>
    <dbReference type="NCBI Taxonomy" id="230148"/>
    <lineage>
        <taxon>Eukaryota</taxon>
        <taxon>Metazoa</taxon>
        <taxon>Chordata</taxon>
        <taxon>Craniata</taxon>
        <taxon>Vertebrata</taxon>
        <taxon>Euteleostomi</taxon>
        <taxon>Actinopterygii</taxon>
        <taxon>Neopterygii</taxon>
        <taxon>Teleostei</taxon>
        <taxon>Neoteleostei</taxon>
        <taxon>Acanthomorphata</taxon>
        <taxon>Eupercaria</taxon>
        <taxon>Perciformes</taxon>
        <taxon>Cottioidei</taxon>
        <taxon>Cottales</taxon>
        <taxon>Liparidae</taxon>
        <taxon>Liparis</taxon>
    </lineage>
</organism>
<dbReference type="AlphaFoldDB" id="A0A4Z2G0R3"/>
<sequence length="148" mass="15632">MASRTDPERGTAVSVGLHCPPPASCSPSAHRSLWERPRDPSRGIGNHRGSHPPAPSWPWAKTVGMNLSVGAGERAGGGRASGRASAPAEPAMNERTLPVPAVCKIKEEEDVAAYSGNVPISGVDTRSSVCSWSEFSRIFYVGPDVEEK</sequence>
<proteinExistence type="predicted"/>
<reference evidence="2 3" key="1">
    <citation type="submission" date="2019-03" db="EMBL/GenBank/DDBJ databases">
        <title>First draft genome of Liparis tanakae, snailfish: a comprehensive survey of snailfish specific genes.</title>
        <authorList>
            <person name="Kim W."/>
            <person name="Song I."/>
            <person name="Jeong J.-H."/>
            <person name="Kim D."/>
            <person name="Kim S."/>
            <person name="Ryu S."/>
            <person name="Song J.Y."/>
            <person name="Lee S.K."/>
        </authorList>
    </citation>
    <scope>NUCLEOTIDE SEQUENCE [LARGE SCALE GENOMIC DNA]</scope>
    <source>
        <tissue evidence="2">Muscle</tissue>
    </source>
</reference>
<evidence type="ECO:0000256" key="1">
    <source>
        <dbReference type="SAM" id="MobiDB-lite"/>
    </source>
</evidence>
<feature type="compositionally biased region" description="Low complexity" evidence="1">
    <location>
        <begin position="81"/>
        <end position="91"/>
    </location>
</feature>